<dbReference type="InterPro" id="IPR004148">
    <property type="entry name" value="BAR_dom"/>
</dbReference>
<dbReference type="Pfam" id="PF03114">
    <property type="entry name" value="BAR"/>
    <property type="match status" value="1"/>
</dbReference>
<dbReference type="SMART" id="SM00326">
    <property type="entry name" value="SH3"/>
    <property type="match status" value="1"/>
</dbReference>
<dbReference type="InterPro" id="IPR003005">
    <property type="entry name" value="Amphiphysin"/>
</dbReference>
<dbReference type="PANTHER" id="PTHR46514">
    <property type="entry name" value="AMPHIPHYSIN"/>
    <property type="match status" value="1"/>
</dbReference>
<dbReference type="SUPFAM" id="SSF103657">
    <property type="entry name" value="BAR/IMD domain-like"/>
    <property type="match status" value="1"/>
</dbReference>
<dbReference type="AlphaFoldDB" id="A0A0N5A9A8"/>
<evidence type="ECO:0000256" key="8">
    <source>
        <dbReference type="SAM" id="MobiDB-lite"/>
    </source>
</evidence>
<dbReference type="GO" id="GO:0005737">
    <property type="term" value="C:cytoplasm"/>
    <property type="evidence" value="ECO:0007669"/>
    <property type="project" value="UniProtKB-SubCell"/>
</dbReference>
<dbReference type="InterPro" id="IPR036028">
    <property type="entry name" value="SH3-like_dom_sf"/>
</dbReference>
<keyword evidence="3 7" id="KW-0728">SH3 domain</keyword>
<dbReference type="InterPro" id="IPR001452">
    <property type="entry name" value="SH3_domain"/>
</dbReference>
<feature type="region of interest" description="Disordered" evidence="8">
    <location>
        <begin position="236"/>
        <end position="296"/>
    </location>
</feature>
<evidence type="ECO:0000256" key="6">
    <source>
        <dbReference type="ARBA" id="ARBA00023136"/>
    </source>
</evidence>
<evidence type="ECO:0000259" key="9">
    <source>
        <dbReference type="PROSITE" id="PS50002"/>
    </source>
</evidence>
<keyword evidence="4" id="KW-0963">Cytoplasm</keyword>
<protein>
    <submittedName>
        <fullName evidence="12">SH3 domain-containing protein</fullName>
    </submittedName>
</protein>
<feature type="compositionally biased region" description="Acidic residues" evidence="8">
    <location>
        <begin position="346"/>
        <end position="360"/>
    </location>
</feature>
<comment type="subcellular location">
    <subcellularLocation>
        <location evidence="2">Cytoplasm</location>
    </subcellularLocation>
    <subcellularLocation>
        <location evidence="1">Endomembrane system</location>
    </subcellularLocation>
</comment>
<evidence type="ECO:0000256" key="7">
    <source>
        <dbReference type="PROSITE-ProRule" id="PRU00192"/>
    </source>
</evidence>
<name>A0A0N5A9A8_9BILA</name>
<dbReference type="InterPro" id="IPR027267">
    <property type="entry name" value="AH/BAR_dom_sf"/>
</dbReference>
<dbReference type="PANTHER" id="PTHR46514:SF3">
    <property type="entry name" value="AMPHIPHYSIN"/>
    <property type="match status" value="1"/>
</dbReference>
<dbReference type="CDD" id="cd11790">
    <property type="entry name" value="SH3_Amphiphysin"/>
    <property type="match status" value="1"/>
</dbReference>
<dbReference type="SMART" id="SM00721">
    <property type="entry name" value="BAR"/>
    <property type="match status" value="1"/>
</dbReference>
<feature type="domain" description="SH3" evidence="9">
    <location>
        <begin position="390"/>
        <end position="454"/>
    </location>
</feature>
<sequence length="454" mass="51136">MSDLFGRQFKKKRTRVKEKLLEGLGKAKATQDDVFDQHAANLAKQTKACERLYRDLKAYGVSMKAMVAAQKTLRETIRDLYEPDWPEREHLCALTQSLDLQWDEFEKKINEQLMGSVSAYMAQLPPLKEKVAKRGRKLVDYDGARNTYNALKASSKKGEDDPKVVKAASDYDLAKALYADINNELLDALPAFYDSRITFIVDTLQTLFNADSSNHLECAKYNKMLVTHLDSLGNSFDSLRVPRPESTSSSQLDDKSCSPTSTPQLTPLPEDKSATYDTVTTSQKENDVVEENLENRVYPVLNAEDLKSASDEISPKVNPNESKVSLNPFDEDDETEEKKDSTNPFEESDDDGDNLGDGEEEEKKEMPVAKARNVEKTQDKETVGDCRNRKVLYKVRAAHHYSAQSSDELTFDVGDIINVLESREEDEQDDGWLLGVKESNGAHGMFPANFTKQI</sequence>
<proteinExistence type="predicted"/>
<evidence type="ECO:0000313" key="12">
    <source>
        <dbReference type="WBParaSite" id="SMUV_0000068101-mRNA-1"/>
    </source>
</evidence>
<dbReference type="Gene3D" id="1.20.1270.60">
    <property type="entry name" value="Arfaptin homology (AH) domain/BAR domain"/>
    <property type="match status" value="1"/>
</dbReference>
<evidence type="ECO:0000313" key="11">
    <source>
        <dbReference type="Proteomes" id="UP000046393"/>
    </source>
</evidence>
<feature type="compositionally biased region" description="Basic and acidic residues" evidence="8">
    <location>
        <begin position="361"/>
        <end position="385"/>
    </location>
</feature>
<dbReference type="STRING" id="451379.A0A0N5A9A8"/>
<evidence type="ECO:0000256" key="2">
    <source>
        <dbReference type="ARBA" id="ARBA00004496"/>
    </source>
</evidence>
<dbReference type="Proteomes" id="UP000046393">
    <property type="component" value="Unplaced"/>
</dbReference>
<dbReference type="Pfam" id="PF14604">
    <property type="entry name" value="SH3_9"/>
    <property type="match status" value="1"/>
</dbReference>
<feature type="domain" description="BAR" evidence="10">
    <location>
        <begin position="20"/>
        <end position="238"/>
    </location>
</feature>
<dbReference type="PRINTS" id="PR01251">
    <property type="entry name" value="AMPHIPHYSIN"/>
</dbReference>
<feature type="region of interest" description="Disordered" evidence="8">
    <location>
        <begin position="309"/>
        <end position="385"/>
    </location>
</feature>
<keyword evidence="6" id="KW-0472">Membrane</keyword>
<dbReference type="PROSITE" id="PS51021">
    <property type="entry name" value="BAR"/>
    <property type="match status" value="1"/>
</dbReference>
<evidence type="ECO:0000256" key="5">
    <source>
        <dbReference type="ARBA" id="ARBA00023054"/>
    </source>
</evidence>
<dbReference type="WBParaSite" id="SMUV_0000068101-mRNA-1">
    <property type="protein sequence ID" value="SMUV_0000068101-mRNA-1"/>
    <property type="gene ID" value="SMUV_0000068101"/>
</dbReference>
<dbReference type="PROSITE" id="PS50002">
    <property type="entry name" value="SH3"/>
    <property type="match status" value="1"/>
</dbReference>
<evidence type="ECO:0000256" key="3">
    <source>
        <dbReference type="ARBA" id="ARBA00022443"/>
    </source>
</evidence>
<evidence type="ECO:0000259" key="10">
    <source>
        <dbReference type="PROSITE" id="PS51021"/>
    </source>
</evidence>
<dbReference type="FunFam" id="1.20.1270.60:FF:000013">
    <property type="entry name" value="Amphiphysin isoform 2"/>
    <property type="match status" value="1"/>
</dbReference>
<evidence type="ECO:0000256" key="1">
    <source>
        <dbReference type="ARBA" id="ARBA00004308"/>
    </source>
</evidence>
<dbReference type="GO" id="GO:0005886">
    <property type="term" value="C:plasma membrane"/>
    <property type="evidence" value="ECO:0007669"/>
    <property type="project" value="TreeGrafter"/>
</dbReference>
<keyword evidence="5" id="KW-0175">Coiled coil</keyword>
<feature type="compositionally biased region" description="Low complexity" evidence="8">
    <location>
        <begin position="258"/>
        <end position="268"/>
    </location>
</feature>
<keyword evidence="11" id="KW-1185">Reference proteome</keyword>
<dbReference type="GO" id="GO:0005543">
    <property type="term" value="F:phospholipid binding"/>
    <property type="evidence" value="ECO:0007669"/>
    <property type="project" value="TreeGrafter"/>
</dbReference>
<evidence type="ECO:0000256" key="4">
    <source>
        <dbReference type="ARBA" id="ARBA00022490"/>
    </source>
</evidence>
<organism evidence="11 12">
    <name type="scientific">Syphacia muris</name>
    <dbReference type="NCBI Taxonomy" id="451379"/>
    <lineage>
        <taxon>Eukaryota</taxon>
        <taxon>Metazoa</taxon>
        <taxon>Ecdysozoa</taxon>
        <taxon>Nematoda</taxon>
        <taxon>Chromadorea</taxon>
        <taxon>Rhabditida</taxon>
        <taxon>Spirurina</taxon>
        <taxon>Oxyuridomorpha</taxon>
        <taxon>Oxyuroidea</taxon>
        <taxon>Oxyuridae</taxon>
        <taxon>Syphacia</taxon>
    </lineage>
</organism>
<accession>A0A0N5A9A8</accession>
<dbReference type="Gene3D" id="2.30.30.40">
    <property type="entry name" value="SH3 Domains"/>
    <property type="match status" value="1"/>
</dbReference>
<reference evidence="12" key="1">
    <citation type="submission" date="2017-02" db="UniProtKB">
        <authorList>
            <consortium name="WormBaseParasite"/>
        </authorList>
    </citation>
    <scope>IDENTIFICATION</scope>
</reference>
<dbReference type="GO" id="GO:0012505">
    <property type="term" value="C:endomembrane system"/>
    <property type="evidence" value="ECO:0007669"/>
    <property type="project" value="UniProtKB-SubCell"/>
</dbReference>
<dbReference type="SUPFAM" id="SSF50044">
    <property type="entry name" value="SH3-domain"/>
    <property type="match status" value="1"/>
</dbReference>